<feature type="region of interest" description="Disordered" evidence="1">
    <location>
        <begin position="73"/>
        <end position="92"/>
    </location>
</feature>
<dbReference type="Pfam" id="PF23191">
    <property type="entry name" value="WHD_MCM3_C"/>
    <property type="match status" value="1"/>
</dbReference>
<feature type="domain" description="MCM3-like winged helix" evidence="2">
    <location>
        <begin position="352"/>
        <end position="415"/>
    </location>
</feature>
<dbReference type="OrthoDB" id="49627at2759"/>
<feature type="compositionally biased region" description="Low complexity" evidence="1">
    <location>
        <begin position="313"/>
        <end position="339"/>
    </location>
</feature>
<feature type="compositionally biased region" description="Acidic residues" evidence="1">
    <location>
        <begin position="145"/>
        <end position="163"/>
    </location>
</feature>
<feature type="compositionally biased region" description="Basic and acidic residues" evidence="1">
    <location>
        <begin position="127"/>
        <end position="144"/>
    </location>
</feature>
<accession>A0A2R5G9N3</accession>
<gene>
    <name evidence="3" type="ORF">FCC1311_039952</name>
</gene>
<evidence type="ECO:0000256" key="1">
    <source>
        <dbReference type="SAM" id="MobiDB-lite"/>
    </source>
</evidence>
<evidence type="ECO:0000313" key="4">
    <source>
        <dbReference type="Proteomes" id="UP000241890"/>
    </source>
</evidence>
<keyword evidence="4" id="KW-1185">Reference proteome</keyword>
<comment type="caution">
    <text evidence="3">The sequence shown here is derived from an EMBL/GenBank/DDBJ whole genome shotgun (WGS) entry which is preliminary data.</text>
</comment>
<organism evidence="3 4">
    <name type="scientific">Hondaea fermentalgiana</name>
    <dbReference type="NCBI Taxonomy" id="2315210"/>
    <lineage>
        <taxon>Eukaryota</taxon>
        <taxon>Sar</taxon>
        <taxon>Stramenopiles</taxon>
        <taxon>Bigyra</taxon>
        <taxon>Labyrinthulomycetes</taxon>
        <taxon>Thraustochytrida</taxon>
        <taxon>Thraustochytriidae</taxon>
        <taxon>Hondaea</taxon>
    </lineage>
</organism>
<sequence length="426" mass="47169">MASVESKDEAPLQVGDLVDVAARTFPGMNKHGGVGRVTRICGDTEAVDVKYVLGGKESNIELKWVRRHHDGTNEALQERRSRRRASAPPAVMAQMRQDIDRMDEDEDILVSSFNRNIRLAGPSVQLMDHDKDEHTSSRKTRDDSMVDDENDQEQDHDDDDAMEQESKAQSLLSRPPNRMRKSEQAPGAATAEPARITTRDNLNSAHSLQINDIVSIAPRTGPGENKPGGTARILRLDYATATADVKYILGGSDRAVPFSIISRQASQPQGLRPHHTEPLPARTQQQHSKRRPRDTTNVPSAAVSRKPKRAKLPAHADAAQAAVNDAPRPSAPAKNAAAPPSHPQVPCKSPAERARQQTFRQLVAKIFRMRQAEMLEDCDLLRLVNESNCENASFSPAEFHTRLLALDEENRVMLRCDNGKTSVWLV</sequence>
<proteinExistence type="predicted"/>
<feature type="region of interest" description="Disordered" evidence="1">
    <location>
        <begin position="121"/>
        <end position="203"/>
    </location>
</feature>
<dbReference type="AlphaFoldDB" id="A0A2R5G9N3"/>
<dbReference type="InParanoid" id="A0A2R5G9N3"/>
<name>A0A2R5G9N3_9STRA</name>
<evidence type="ECO:0000259" key="2">
    <source>
        <dbReference type="Pfam" id="PF23191"/>
    </source>
</evidence>
<dbReference type="Proteomes" id="UP000241890">
    <property type="component" value="Unassembled WGS sequence"/>
</dbReference>
<evidence type="ECO:0000313" key="3">
    <source>
        <dbReference type="EMBL" id="GBG27772.1"/>
    </source>
</evidence>
<reference evidence="3 4" key="1">
    <citation type="submission" date="2017-12" db="EMBL/GenBank/DDBJ databases">
        <title>Sequencing, de novo assembly and annotation of complete genome of a new Thraustochytrid species, strain FCC1311.</title>
        <authorList>
            <person name="Sedici K."/>
            <person name="Godart F."/>
            <person name="Aiese Cigliano R."/>
            <person name="Sanseverino W."/>
            <person name="Barakat M."/>
            <person name="Ortet P."/>
            <person name="Marechal E."/>
            <person name="Cagnac O."/>
            <person name="Amato A."/>
        </authorList>
    </citation>
    <scope>NUCLEOTIDE SEQUENCE [LARGE SCALE GENOMIC DNA]</scope>
</reference>
<feature type="region of interest" description="Disordered" evidence="1">
    <location>
        <begin position="265"/>
        <end position="353"/>
    </location>
</feature>
<dbReference type="EMBL" id="BEYU01000035">
    <property type="protein sequence ID" value="GBG27772.1"/>
    <property type="molecule type" value="Genomic_DNA"/>
</dbReference>
<dbReference type="InterPro" id="IPR056575">
    <property type="entry name" value="WH_MCM3_C"/>
</dbReference>
<protein>
    <recommendedName>
        <fullName evidence="2">MCM3-like winged helix domain-containing protein</fullName>
    </recommendedName>
</protein>